<dbReference type="AlphaFoldDB" id="Q9Y1C7"/>
<organism evidence="1">
    <name type="scientific">Apis mellifera</name>
    <name type="common">Honeybee</name>
    <dbReference type="NCBI Taxonomy" id="7460"/>
    <lineage>
        <taxon>Eukaryota</taxon>
        <taxon>Metazoa</taxon>
        <taxon>Ecdysozoa</taxon>
        <taxon>Arthropoda</taxon>
        <taxon>Hexapoda</taxon>
        <taxon>Insecta</taxon>
        <taxon>Pterygota</taxon>
        <taxon>Neoptera</taxon>
        <taxon>Endopterygota</taxon>
        <taxon>Hymenoptera</taxon>
        <taxon>Apocrita</taxon>
        <taxon>Aculeata</taxon>
        <taxon>Apoidea</taxon>
        <taxon>Anthophila</taxon>
        <taxon>Apidae</taxon>
        <taxon>Apis</taxon>
    </lineage>
</organism>
<sequence>QKVHQLKKKRRKKNLNQNQMMIWALDCSIKPKDHNGSIYWSMYHLCTVVL</sequence>
<name>Q9Y1C7_APIME</name>
<dbReference type="EMBL" id="AF134816">
    <property type="protein sequence ID" value="AAD40232.1"/>
    <property type="molecule type" value="mRNA"/>
</dbReference>
<feature type="non-terminal residue" evidence="1">
    <location>
        <position position="1"/>
    </location>
</feature>
<accession>Q9Y1C7</accession>
<reference evidence="1" key="1">
    <citation type="journal article" date="1999" name="Proc. Natl. Acad. Sci. U.S.A.">
        <title>Differential gene expression between developing queens and workers in the honey bee, Apis mellifera.</title>
        <authorList>
            <person name="Evans J.D."/>
            <person name="Wheeler D.E."/>
        </authorList>
    </citation>
    <scope>NUCLEOTIDE SEQUENCE</scope>
</reference>
<evidence type="ECO:0000313" key="1">
    <source>
        <dbReference type="EMBL" id="AAD40232.1"/>
    </source>
</evidence>
<feature type="non-terminal residue" evidence="1">
    <location>
        <position position="50"/>
    </location>
</feature>
<proteinExistence type="evidence at transcript level"/>
<protein>
    <submittedName>
        <fullName evidence="1">Uncharacterized protein</fullName>
    </submittedName>
</protein>